<name>A0AAN6Q594_9PEZI</name>
<feature type="domain" description="F-box" evidence="2">
    <location>
        <begin position="1"/>
        <end position="52"/>
    </location>
</feature>
<evidence type="ECO:0000256" key="1">
    <source>
        <dbReference type="SAM" id="MobiDB-lite"/>
    </source>
</evidence>
<feature type="compositionally biased region" description="Acidic residues" evidence="1">
    <location>
        <begin position="204"/>
        <end position="218"/>
    </location>
</feature>
<evidence type="ECO:0000313" key="3">
    <source>
        <dbReference type="EMBL" id="KAK4103793.1"/>
    </source>
</evidence>
<dbReference type="InterPro" id="IPR036047">
    <property type="entry name" value="F-box-like_dom_sf"/>
</dbReference>
<feature type="compositionally biased region" description="Acidic residues" evidence="1">
    <location>
        <begin position="656"/>
        <end position="676"/>
    </location>
</feature>
<feature type="region of interest" description="Disordered" evidence="1">
    <location>
        <begin position="111"/>
        <end position="153"/>
    </location>
</feature>
<comment type="caution">
    <text evidence="3">The sequence shown here is derived from an EMBL/GenBank/DDBJ whole genome shotgun (WGS) entry which is preliminary data.</text>
</comment>
<evidence type="ECO:0000259" key="2">
    <source>
        <dbReference type="PROSITE" id="PS50181"/>
    </source>
</evidence>
<reference evidence="3" key="1">
    <citation type="journal article" date="2023" name="Mol. Phylogenet. Evol.">
        <title>Genome-scale phylogeny and comparative genomics of the fungal order Sordariales.</title>
        <authorList>
            <person name="Hensen N."/>
            <person name="Bonometti L."/>
            <person name="Westerberg I."/>
            <person name="Brannstrom I.O."/>
            <person name="Guillou S."/>
            <person name="Cros-Aarteil S."/>
            <person name="Calhoun S."/>
            <person name="Haridas S."/>
            <person name="Kuo A."/>
            <person name="Mondo S."/>
            <person name="Pangilinan J."/>
            <person name="Riley R."/>
            <person name="LaButti K."/>
            <person name="Andreopoulos B."/>
            <person name="Lipzen A."/>
            <person name="Chen C."/>
            <person name="Yan M."/>
            <person name="Daum C."/>
            <person name="Ng V."/>
            <person name="Clum A."/>
            <person name="Steindorff A."/>
            <person name="Ohm R.A."/>
            <person name="Martin F."/>
            <person name="Silar P."/>
            <person name="Natvig D.O."/>
            <person name="Lalanne C."/>
            <person name="Gautier V."/>
            <person name="Ament-Velasquez S.L."/>
            <person name="Kruys A."/>
            <person name="Hutchinson M.I."/>
            <person name="Powell A.J."/>
            <person name="Barry K."/>
            <person name="Miller A.N."/>
            <person name="Grigoriev I.V."/>
            <person name="Debuchy R."/>
            <person name="Gladieux P."/>
            <person name="Hiltunen Thoren M."/>
            <person name="Johannesson H."/>
        </authorList>
    </citation>
    <scope>NUCLEOTIDE SEQUENCE</scope>
    <source>
        <strain evidence="3">CBS 757.83</strain>
    </source>
</reference>
<feature type="region of interest" description="Disordered" evidence="1">
    <location>
        <begin position="645"/>
        <end position="676"/>
    </location>
</feature>
<proteinExistence type="predicted"/>
<dbReference type="EMBL" id="MU863628">
    <property type="protein sequence ID" value="KAK4103793.1"/>
    <property type="molecule type" value="Genomic_DNA"/>
</dbReference>
<dbReference type="Pfam" id="PF00646">
    <property type="entry name" value="F-box"/>
    <property type="match status" value="1"/>
</dbReference>
<dbReference type="PROSITE" id="PS50181">
    <property type="entry name" value="FBOX"/>
    <property type="match status" value="1"/>
</dbReference>
<dbReference type="Proteomes" id="UP001305647">
    <property type="component" value="Unassembled WGS sequence"/>
</dbReference>
<reference evidence="3" key="2">
    <citation type="submission" date="2023-05" db="EMBL/GenBank/DDBJ databases">
        <authorList>
            <consortium name="Lawrence Berkeley National Laboratory"/>
            <person name="Steindorff A."/>
            <person name="Hensen N."/>
            <person name="Bonometti L."/>
            <person name="Westerberg I."/>
            <person name="Brannstrom I.O."/>
            <person name="Guillou S."/>
            <person name="Cros-Aarteil S."/>
            <person name="Calhoun S."/>
            <person name="Haridas S."/>
            <person name="Kuo A."/>
            <person name="Mondo S."/>
            <person name="Pangilinan J."/>
            <person name="Riley R."/>
            <person name="Labutti K."/>
            <person name="Andreopoulos B."/>
            <person name="Lipzen A."/>
            <person name="Chen C."/>
            <person name="Yanf M."/>
            <person name="Daum C."/>
            <person name="Ng V."/>
            <person name="Clum A."/>
            <person name="Ohm R."/>
            <person name="Martin F."/>
            <person name="Silar P."/>
            <person name="Natvig D."/>
            <person name="Lalanne C."/>
            <person name="Gautier V."/>
            <person name="Ament-Velasquez S.L."/>
            <person name="Kruys A."/>
            <person name="Hutchinson M.I."/>
            <person name="Powell A.J."/>
            <person name="Barry K."/>
            <person name="Miller A.N."/>
            <person name="Grigoriev I.V."/>
            <person name="Debuchy R."/>
            <person name="Gladieux P."/>
            <person name="Thoren M.H."/>
            <person name="Johannesson H."/>
        </authorList>
    </citation>
    <scope>NUCLEOTIDE SEQUENCE</scope>
    <source>
        <strain evidence="3">CBS 757.83</strain>
    </source>
</reference>
<feature type="compositionally biased region" description="Low complexity" evidence="1">
    <location>
        <begin position="193"/>
        <end position="203"/>
    </location>
</feature>
<dbReference type="Gene3D" id="1.20.1280.50">
    <property type="match status" value="1"/>
</dbReference>
<feature type="region of interest" description="Disordered" evidence="1">
    <location>
        <begin position="192"/>
        <end position="235"/>
    </location>
</feature>
<dbReference type="SUPFAM" id="SSF81383">
    <property type="entry name" value="F-box domain"/>
    <property type="match status" value="1"/>
</dbReference>
<evidence type="ECO:0000313" key="4">
    <source>
        <dbReference type="Proteomes" id="UP001305647"/>
    </source>
</evidence>
<feature type="compositionally biased region" description="Polar residues" evidence="1">
    <location>
        <begin position="136"/>
        <end position="153"/>
    </location>
</feature>
<dbReference type="AlphaFoldDB" id="A0AAN6Q594"/>
<dbReference type="InterPro" id="IPR001810">
    <property type="entry name" value="F-box_dom"/>
</dbReference>
<dbReference type="SMART" id="SM00256">
    <property type="entry name" value="FBOX"/>
    <property type="match status" value="1"/>
</dbReference>
<feature type="compositionally biased region" description="Low complexity" evidence="1">
    <location>
        <begin position="115"/>
        <end position="128"/>
    </location>
</feature>
<protein>
    <recommendedName>
        <fullName evidence="2">F-box domain-containing protein</fullName>
    </recommendedName>
</protein>
<keyword evidence="4" id="KW-1185">Reference proteome</keyword>
<organism evidence="3 4">
    <name type="scientific">Parathielavia hyrcaniae</name>
    <dbReference type="NCBI Taxonomy" id="113614"/>
    <lineage>
        <taxon>Eukaryota</taxon>
        <taxon>Fungi</taxon>
        <taxon>Dikarya</taxon>
        <taxon>Ascomycota</taxon>
        <taxon>Pezizomycotina</taxon>
        <taxon>Sordariomycetes</taxon>
        <taxon>Sordariomycetidae</taxon>
        <taxon>Sordariales</taxon>
        <taxon>Chaetomiaceae</taxon>
        <taxon>Parathielavia</taxon>
    </lineage>
</organism>
<accession>A0AAN6Q594</accession>
<sequence length="676" mass="75272">MAGLTNLPPELLHTILSYVDIEDLARISVTCRCLSNFVKGNNALCRAVYLRHFDEPRVRDLNFEQELRDVLALKSLLSPKDSPTRARKTQRRIPFVYNTVTRLLNHAVAVPAPGTTTATTSNSDSDNSSTKHDDPSASSNPSTTRPSRAQTFPHSRNAAFLTALFAPDSARSDFLTHSWLFERGRHLKLIDYGGTSTSTSTSDSDSDSGEEGGEDEEEPRSTASSLRRRRRRRKVVDDEHDEHGLLLLRRPKRARAEDQMSAKLHCLYGWGLGLDDGLGDPGGAAAAADGEARKRAVWAARQGGGAYSLACSKVYDMREYTRGSRWGPFLEGDSGDGDGGGDGVRVDWEKVEAIMMVLGTNIRAKGLERFPIFLHFWGKPFAGTWAQSYIPWSRDRELGRKKEVRELDREDPYGATGCWLRVVSFLDYHDFYHFNFPSVDGLPPDVPRPPLDEGQATRLILMRMRVKNVEPPGPGDHPDYPVTHFGGFSRALDGSWDDNADAVIRGTVRVTPEGDVHWTSYSVYNGEERWKSEGVQVGGIRSARGVVGTWFDKDFNPEGPLGPTAFWKISDRESQLADGPQVLLEDLFPLIADDMDEELDDEGEESGDEFVLQGLDPFGPDWTEYELDDELDGLYYFDDEDVFEADDLEAHLGGPGEDDEEEEEGNDDDEGPGLQT</sequence>
<gene>
    <name evidence="3" type="ORF">N658DRAFT_467377</name>
</gene>